<dbReference type="AlphaFoldDB" id="A0A2G5T987"/>
<dbReference type="Pfam" id="PF01827">
    <property type="entry name" value="FTH"/>
    <property type="match status" value="1"/>
</dbReference>
<reference evidence="3" key="1">
    <citation type="submission" date="2017-10" db="EMBL/GenBank/DDBJ databases">
        <title>Rapid genome shrinkage in a self-fertile nematode reveals novel sperm competition proteins.</title>
        <authorList>
            <person name="Yin D."/>
            <person name="Schwarz E.M."/>
            <person name="Thomas C.G."/>
            <person name="Felde R.L."/>
            <person name="Korf I.F."/>
            <person name="Cutter A.D."/>
            <person name="Schartner C.M."/>
            <person name="Ralston E.J."/>
            <person name="Meyer B.J."/>
            <person name="Haag E.S."/>
        </authorList>
    </citation>
    <scope>NUCLEOTIDE SEQUENCE [LARGE SCALE GENOMIC DNA]</scope>
    <source>
        <strain evidence="3">JU1422</strain>
    </source>
</reference>
<feature type="domain" description="DUF38" evidence="1">
    <location>
        <begin position="123"/>
        <end position="236"/>
    </location>
</feature>
<dbReference type="Proteomes" id="UP000230233">
    <property type="component" value="Chromosome V"/>
</dbReference>
<dbReference type="InterPro" id="IPR042317">
    <property type="entry name" value="She-1-like"/>
</dbReference>
<evidence type="ECO:0000313" key="3">
    <source>
        <dbReference type="Proteomes" id="UP000230233"/>
    </source>
</evidence>
<proteinExistence type="predicted"/>
<dbReference type="InterPro" id="IPR002900">
    <property type="entry name" value="DUF38/FTH_CAE_spp"/>
</dbReference>
<evidence type="ECO:0000313" key="2">
    <source>
        <dbReference type="EMBL" id="PIC23852.1"/>
    </source>
</evidence>
<protein>
    <recommendedName>
        <fullName evidence="1">DUF38 domain-containing protein</fullName>
    </recommendedName>
</protein>
<name>A0A2G5T987_9PELO</name>
<keyword evidence="3" id="KW-1185">Reference proteome</keyword>
<accession>A0A2G5T987</accession>
<comment type="caution">
    <text evidence="2">The sequence shown here is derived from an EMBL/GenBank/DDBJ whole genome shotgun (WGS) entry which is preliminary data.</text>
</comment>
<dbReference type="EMBL" id="PDUG01000005">
    <property type="protein sequence ID" value="PIC23852.1"/>
    <property type="molecule type" value="Genomic_DNA"/>
</dbReference>
<evidence type="ECO:0000259" key="1">
    <source>
        <dbReference type="Pfam" id="PF01827"/>
    </source>
</evidence>
<organism evidence="2 3">
    <name type="scientific">Caenorhabditis nigoni</name>
    <dbReference type="NCBI Taxonomy" id="1611254"/>
    <lineage>
        <taxon>Eukaryota</taxon>
        <taxon>Metazoa</taxon>
        <taxon>Ecdysozoa</taxon>
        <taxon>Nematoda</taxon>
        <taxon>Chromadorea</taxon>
        <taxon>Rhabditida</taxon>
        <taxon>Rhabditina</taxon>
        <taxon>Rhabditomorpha</taxon>
        <taxon>Rhabditoidea</taxon>
        <taxon>Rhabditidae</taxon>
        <taxon>Peloderinae</taxon>
        <taxon>Caenorhabditis</taxon>
    </lineage>
</organism>
<dbReference type="PANTHER" id="PTHR31006:SF3">
    <property type="entry name" value="F-BOX DOMAIN-CONTAINING PROTEIN-RELATED"/>
    <property type="match status" value="1"/>
</dbReference>
<sequence>MAENDAGSFEKPWKDLPDWFKRDVVGFLDFKSKRNLRSCSKLDQILVDSCPFFIEKLGFFLSVSRLSIYFSTDSRTITKHSYAKNENTPTEVIQDFLRLFRNSKSIVNELTVDFSDMEKSKMLIDEIGKIKKENFKIRVKKIIWYSCPNNLFAVQFVSFLAVGTLKAIRFEYQYGNLEMIRKLMETEQWKTAEEISTSTVLPKGLDIENFSHVKRLKIKVENSEWDVQKIQDLIMNFKRQNHPVGSYFSILVYFRPKSAERAEEEIPKPIIIDEVRILPKSGHYFRMPSENHFLRVHRLENGIEGLVRDNDDYIEYFIL</sequence>
<dbReference type="OrthoDB" id="5808978at2759"/>
<dbReference type="PANTHER" id="PTHR31006">
    <property type="entry name" value="F-BOX DOMAIN-CONTAINING PROTEIN-RELATED-RELATED"/>
    <property type="match status" value="1"/>
</dbReference>
<gene>
    <name evidence="2" type="primary">Cnig_chr_V.g17401</name>
    <name evidence="2" type="ORF">B9Z55_017401</name>
</gene>